<dbReference type="AlphaFoldDB" id="A0A2I2FHA2"/>
<name>A0A2I2FHA2_ASPCN</name>
<proteinExistence type="predicted"/>
<accession>A0A2I2FHA2</accession>
<dbReference type="EMBL" id="KZ559126">
    <property type="protein sequence ID" value="PLB40008.1"/>
    <property type="molecule type" value="Genomic_DNA"/>
</dbReference>
<evidence type="ECO:0000313" key="1">
    <source>
        <dbReference type="EMBL" id="PLB40008.1"/>
    </source>
</evidence>
<protein>
    <submittedName>
        <fullName evidence="1">Uncharacterized protein</fullName>
    </submittedName>
</protein>
<evidence type="ECO:0000313" key="2">
    <source>
        <dbReference type="Proteomes" id="UP000234585"/>
    </source>
</evidence>
<dbReference type="RefSeq" id="XP_024674020.1">
    <property type="nucleotide sequence ID" value="XM_024816154.1"/>
</dbReference>
<organism evidence="1 2">
    <name type="scientific">Aspergillus candidus</name>
    <dbReference type="NCBI Taxonomy" id="41067"/>
    <lineage>
        <taxon>Eukaryota</taxon>
        <taxon>Fungi</taxon>
        <taxon>Dikarya</taxon>
        <taxon>Ascomycota</taxon>
        <taxon>Pezizomycotina</taxon>
        <taxon>Eurotiomycetes</taxon>
        <taxon>Eurotiomycetidae</taxon>
        <taxon>Eurotiales</taxon>
        <taxon>Aspergillaceae</taxon>
        <taxon>Aspergillus</taxon>
        <taxon>Aspergillus subgen. Circumdati</taxon>
    </lineage>
</organism>
<gene>
    <name evidence="1" type="ORF">BDW47DRAFT_123951</name>
</gene>
<dbReference type="GeneID" id="36523314"/>
<keyword evidence="2" id="KW-1185">Reference proteome</keyword>
<reference evidence="1 2" key="1">
    <citation type="submission" date="2017-12" db="EMBL/GenBank/DDBJ databases">
        <authorList>
            <consortium name="DOE Joint Genome Institute"/>
            <person name="Haridas S."/>
            <person name="Kjaerbolling I."/>
            <person name="Vesth T.C."/>
            <person name="Frisvad J.C."/>
            <person name="Nybo J.L."/>
            <person name="Theobald S."/>
            <person name="Kuo A."/>
            <person name="Bowyer P."/>
            <person name="Matsuda Y."/>
            <person name="Mondo S."/>
            <person name="Lyhne E.K."/>
            <person name="Kogle M.E."/>
            <person name="Clum A."/>
            <person name="Lipzen A."/>
            <person name="Salamov A."/>
            <person name="Ngan C.Y."/>
            <person name="Daum C."/>
            <person name="Chiniquy J."/>
            <person name="Barry K."/>
            <person name="LaButti K."/>
            <person name="Simmons B.A."/>
            <person name="Magnuson J.K."/>
            <person name="Mortensen U.H."/>
            <person name="Larsen T.O."/>
            <person name="Grigoriev I.V."/>
            <person name="Baker S.E."/>
            <person name="Andersen M.R."/>
            <person name="Nordberg H.P."/>
            <person name="Cantor M.N."/>
            <person name="Hua S.X."/>
        </authorList>
    </citation>
    <scope>NUCLEOTIDE SEQUENCE [LARGE SCALE GENOMIC DNA]</scope>
    <source>
        <strain evidence="1 2">CBS 102.13</strain>
    </source>
</reference>
<dbReference type="Proteomes" id="UP000234585">
    <property type="component" value="Unassembled WGS sequence"/>
</dbReference>
<sequence length="272" mass="31413">MGANGKTENDVGQFIIAEEFKGELKCEIAALGLLKTMKEKQLNQDAEMRENLKKFRILRRTGEYELIQQLNTQFTSYAKFLINPRAQPWSKQDMEDLKHWVDHENHQDEMGQSDLWNYGRHVSPDNRPSECSMWHLPAKGFAPAYVAKHGNAIDNAIKALESIIDTKRAVKESTTKRKLFVAEDEDDSLGGHFDGDPRPVDVGAFHEWALKRHINWSVPGRRSRARIKQYRLFATARELEQCDVSMIPDGYFKLERENLKPTLKNEPLSLYP</sequence>